<dbReference type="EMBL" id="WNJQ01000009">
    <property type="protein sequence ID" value="MBC9826034.1"/>
    <property type="molecule type" value="Genomic_DNA"/>
</dbReference>
<sequence length="79" mass="9448">MLFKKKQVLRKEYDAALLKLMTETKSKWEYAKRIEHSVIEKDSLLFAQTKLAEAKYFYLFKEAKKRHIKGDTSTLESFK</sequence>
<dbReference type="Proteomes" id="UP000638836">
    <property type="component" value="Unassembled WGS sequence"/>
</dbReference>
<keyword evidence="2" id="KW-1185">Reference proteome</keyword>
<comment type="caution">
    <text evidence="1">The sequence shown here is derived from an EMBL/GenBank/DDBJ whole genome shotgun (WGS) entry which is preliminary data.</text>
</comment>
<proteinExistence type="predicted"/>
<accession>A0ABR7TDG5</accession>
<evidence type="ECO:0000313" key="1">
    <source>
        <dbReference type="EMBL" id="MBC9826034.1"/>
    </source>
</evidence>
<dbReference type="InterPro" id="IPR019644">
    <property type="entry name" value="DUF2508"/>
</dbReference>
<reference evidence="1 2" key="1">
    <citation type="journal article" date="2020" name="Microorganisms">
        <title>New Insight into Antimicrobial Compounds from Food and Marine-Sourced Carnobacterium Species through Phenotype and Genome Analyses.</title>
        <authorList>
            <person name="Begrem S."/>
            <person name="Ivaniuk F."/>
            <person name="Gigout-Chevalier F."/>
            <person name="Kolypczuk L."/>
            <person name="Bonnetot S."/>
            <person name="Leroi F."/>
            <person name="Grovel O."/>
            <person name="Delbarre-Ladrat C."/>
            <person name="Passerini D."/>
        </authorList>
    </citation>
    <scope>NUCLEOTIDE SEQUENCE [LARGE SCALE GENOMIC DNA]</scope>
    <source>
        <strain evidence="1 2">MIP2551</strain>
    </source>
</reference>
<evidence type="ECO:0000313" key="2">
    <source>
        <dbReference type="Proteomes" id="UP000638836"/>
    </source>
</evidence>
<dbReference type="RefSeq" id="WP_034538110.1">
    <property type="nucleotide sequence ID" value="NZ_JBELZU010000013.1"/>
</dbReference>
<protein>
    <submittedName>
        <fullName evidence="1">DUF2508 family protein</fullName>
    </submittedName>
</protein>
<dbReference type="Pfam" id="PF10704">
    <property type="entry name" value="DUF2508"/>
    <property type="match status" value="1"/>
</dbReference>
<gene>
    <name evidence="1" type="ORF">GLO26_09470</name>
</gene>
<name>A0ABR7TDG5_9LACT</name>
<organism evidence="1 2">
    <name type="scientific">Carnobacterium inhibens</name>
    <dbReference type="NCBI Taxonomy" id="147709"/>
    <lineage>
        <taxon>Bacteria</taxon>
        <taxon>Bacillati</taxon>
        <taxon>Bacillota</taxon>
        <taxon>Bacilli</taxon>
        <taxon>Lactobacillales</taxon>
        <taxon>Carnobacteriaceae</taxon>
        <taxon>Carnobacterium</taxon>
    </lineage>
</organism>